<feature type="non-terminal residue" evidence="2">
    <location>
        <position position="272"/>
    </location>
</feature>
<keyword evidence="1" id="KW-0732">Signal</keyword>
<feature type="chain" id="PRO_5035815945" evidence="1">
    <location>
        <begin position="19"/>
        <end position="272"/>
    </location>
</feature>
<name>A0A8S4FTZ7_PLUXY</name>
<dbReference type="InterPro" id="IPR015943">
    <property type="entry name" value="WD40/YVTN_repeat-like_dom_sf"/>
</dbReference>
<comment type="caution">
    <text evidence="2">The sequence shown here is derived from an EMBL/GenBank/DDBJ whole genome shotgun (WGS) entry which is preliminary data.</text>
</comment>
<keyword evidence="3" id="KW-1185">Reference proteome</keyword>
<dbReference type="SUPFAM" id="SSF63825">
    <property type="entry name" value="YWTD domain"/>
    <property type="match status" value="1"/>
</dbReference>
<evidence type="ECO:0000313" key="2">
    <source>
        <dbReference type="EMBL" id="CAG9131556.1"/>
    </source>
</evidence>
<proteinExistence type="predicted"/>
<gene>
    <name evidence="2" type="ORF">PLXY2_LOCUS10324</name>
</gene>
<evidence type="ECO:0000256" key="1">
    <source>
        <dbReference type="SAM" id="SignalP"/>
    </source>
</evidence>
<dbReference type="Proteomes" id="UP000653454">
    <property type="component" value="Unassembled WGS sequence"/>
</dbReference>
<dbReference type="AlphaFoldDB" id="A0A8S4FTZ7"/>
<dbReference type="EMBL" id="CAJHNJ030000045">
    <property type="protein sequence ID" value="CAG9131556.1"/>
    <property type="molecule type" value="Genomic_DNA"/>
</dbReference>
<dbReference type="Gene3D" id="2.130.10.10">
    <property type="entry name" value="YVTN repeat-like/Quinoprotein amine dehydrogenase"/>
    <property type="match status" value="1"/>
</dbReference>
<feature type="signal peptide" evidence="1">
    <location>
        <begin position="1"/>
        <end position="18"/>
    </location>
</feature>
<sequence>MKEAIILLFSIFITVSLGDKKCTGVTFGNRYAELSVLKEGINRIRDLVYNQNDHTIYFTYNLISRPPSSSAGYVTVGNREAGVIDGIKNARTIAVDQTNNVVFIGGSDGIYTLNDKKVPVKLPGVNDNVVCLFFKDGILYYTNHRRQTFKYENDGVLLPELHESVVDSFVIDNDDNILFTHNRTLFRVKVGTRAINIHEHYDVDFLTTDTNGNAFVGSNDGVYVYNKYKFNLQKVSDLRTLTDMTFNKINEPIYAVADKIIQLNYKPIACTE</sequence>
<reference evidence="2" key="1">
    <citation type="submission" date="2020-11" db="EMBL/GenBank/DDBJ databases">
        <authorList>
            <person name="Whiteford S."/>
        </authorList>
    </citation>
    <scope>NUCLEOTIDE SEQUENCE</scope>
</reference>
<accession>A0A8S4FTZ7</accession>
<protein>
    <submittedName>
        <fullName evidence="2">(diamondback moth) hypothetical protein</fullName>
    </submittedName>
</protein>
<organism evidence="2 3">
    <name type="scientific">Plutella xylostella</name>
    <name type="common">Diamondback moth</name>
    <name type="synonym">Plutella maculipennis</name>
    <dbReference type="NCBI Taxonomy" id="51655"/>
    <lineage>
        <taxon>Eukaryota</taxon>
        <taxon>Metazoa</taxon>
        <taxon>Ecdysozoa</taxon>
        <taxon>Arthropoda</taxon>
        <taxon>Hexapoda</taxon>
        <taxon>Insecta</taxon>
        <taxon>Pterygota</taxon>
        <taxon>Neoptera</taxon>
        <taxon>Endopterygota</taxon>
        <taxon>Lepidoptera</taxon>
        <taxon>Glossata</taxon>
        <taxon>Ditrysia</taxon>
        <taxon>Yponomeutoidea</taxon>
        <taxon>Plutellidae</taxon>
        <taxon>Plutella</taxon>
    </lineage>
</organism>
<evidence type="ECO:0000313" key="3">
    <source>
        <dbReference type="Proteomes" id="UP000653454"/>
    </source>
</evidence>